<evidence type="ECO:0000259" key="1">
    <source>
        <dbReference type="Pfam" id="PF04738"/>
    </source>
</evidence>
<proteinExistence type="predicted"/>
<feature type="domain" description="Lantibiotic dehydratase N-terminal" evidence="1">
    <location>
        <begin position="147"/>
        <end position="406"/>
    </location>
</feature>
<dbReference type="InterPro" id="IPR006827">
    <property type="entry name" value="Lant_deHydtase_N"/>
</dbReference>
<dbReference type="OrthoDB" id="2442707at2"/>
<evidence type="ECO:0000313" key="3">
    <source>
        <dbReference type="Proteomes" id="UP000053859"/>
    </source>
</evidence>
<dbReference type="RefSeq" id="WP_059424807.1">
    <property type="nucleotide sequence ID" value="NZ_DF968533.1"/>
</dbReference>
<name>A0A0K8Q0K3_STRAJ</name>
<dbReference type="AlphaFoldDB" id="A0A0K8Q0K3"/>
<sequence>MSRQGIEIAGYGVVRICSQPVDAVTRLSSRKVARLCDELRELRRDWRDRAPRVAEEITSLVPLLDDRDQRRAALALRRRLHRASDVTPADLDVLRHPGGGETAGARELRELAARREDLSSRLEIEYEAALGAEQRLLASAALDEPLRAGAQLSADGLLHNMDRYVAAVAEGTAHSKRDRMTESTLINLLTRSALKPSPFGQLVRTQPILVRDEEPTPAGCSAPAAGTRASVCRLPRQLVSWVERCLAGHPGLRAAATLRRAPVVATSPEGVVFLVRGRDGTHDPASKERFVRIPPSPVVRELLALSADAPVPERELRTRCASLPGTEPETTQGDIDSLIEQGVLARDLGVGEQNPHPIARLVELLPEDFEAGLRECVVGMAAAESAFASADIDRRQDLIARIKRCVTDFAERCGVDTPPIEAARTLVYEDSVVVGPRVEDSGRWQRHLPALSDWHRLMPVFDDGAHVRAIVADVVRARFGPGPHRLLSLFAALSSPRLQPLLSQRLTDLSAPMPTRLRNLQDSVFELAGPDDGVETVIDPRRAAEIAENLPSWVPRWSRASWHVQHHGSPEAGLLVVNAGAIGFGRAVSRFLPAYSAAGDQGFDDLVRAEIARADLESAPLTDVSAVFGINANVHPPLLGRHLRYPCSTPQEWGGDTGVSIEECWARFDEDSGRLLLSHGKDGPPLRLVMLNFLLNDLAPRFYQFLNFFSSGSQANFAWWDRVDQRRGIRDKVRRYPRVRSGSLVLARRTWKVPADGLPDTAGLNGVSLFDEVRRWRESLGLPERVFYRCFTVPDPLVPVSEEAQHSWARTLARFPTSAERKPTFLDFTSITSVRAWQRALRRCQGDMTFQECLPAVCEEGAEGWGDGLTEEFVIETTEGHSERDR</sequence>
<dbReference type="PATRIC" id="fig|146537.3.peg.8620"/>
<dbReference type="Proteomes" id="UP000053859">
    <property type="component" value="Unassembled WGS sequence"/>
</dbReference>
<accession>A0A0K8Q0K3</accession>
<dbReference type="Pfam" id="PF04738">
    <property type="entry name" value="Lant_dehydr_N"/>
    <property type="match status" value="2"/>
</dbReference>
<organism evidence="2 3">
    <name type="scientific">Streptomyces azureus</name>
    <dbReference type="NCBI Taxonomy" id="146537"/>
    <lineage>
        <taxon>Bacteria</taxon>
        <taxon>Bacillati</taxon>
        <taxon>Actinomycetota</taxon>
        <taxon>Actinomycetes</taxon>
        <taxon>Kitasatosporales</taxon>
        <taxon>Streptomycetaceae</taxon>
        <taxon>Streptomyces</taxon>
    </lineage>
</organism>
<keyword evidence="3" id="KW-1185">Reference proteome</keyword>
<dbReference type="EMBL" id="DF968533">
    <property type="protein sequence ID" value="GAP53279.1"/>
    <property type="molecule type" value="Genomic_DNA"/>
</dbReference>
<feature type="domain" description="Lantibiotic dehydratase N-terminal" evidence="1">
    <location>
        <begin position="671"/>
        <end position="787"/>
    </location>
</feature>
<reference evidence="2" key="1">
    <citation type="journal article" date="2015" name="Genome Announc.">
        <title>Draft Genome Sequence of Thiostrepton-Producing Streptomyces azureus ATCC 14921.</title>
        <authorList>
            <person name="Sakihara K."/>
            <person name="Maeda J."/>
            <person name="Tashiro K."/>
            <person name="Fujino Y."/>
            <person name="Kuhara S."/>
            <person name="Ohshima T."/>
            <person name="Ogata S."/>
            <person name="Doi K."/>
        </authorList>
    </citation>
    <scope>NUCLEOTIDE SEQUENCE [LARGE SCALE GENOMIC DNA]</scope>
    <source>
        <strain evidence="2">ATCC14921</strain>
    </source>
</reference>
<protein>
    <submittedName>
        <fullName evidence="2">SioJ</fullName>
    </submittedName>
</protein>
<evidence type="ECO:0000313" key="2">
    <source>
        <dbReference type="EMBL" id="GAP53279.1"/>
    </source>
</evidence>
<gene>
    <name evidence="2" type="ORF">SAZU_8160</name>
</gene>